<feature type="chain" id="PRO_5007129957" evidence="1">
    <location>
        <begin position="19"/>
        <end position="178"/>
    </location>
</feature>
<comment type="caution">
    <text evidence="2">The sequence shown here is derived from an EMBL/GenBank/DDBJ whole genome shotgun (WGS) entry which is preliminary data.</text>
</comment>
<gene>
    <name evidence="2" type="ORF">WM16_31630</name>
</gene>
<sequence>MKMLAAIFMALCASAVHGEGLARILANDEVKLSSGVNSVSLKGMTVKVVKGYVGTLTAHSYDTYTSYAVADKSDGTWLQIPVDLPDGSMPDFRTVESADSTVQAIAMYKVDNALFAVQVTKEGNSPPDLYLKPTKVAFRVYRFNGNLDVARFKLERSFSSKASYMNAGDAIAAEFFSR</sequence>
<evidence type="ECO:0000313" key="3">
    <source>
        <dbReference type="Proteomes" id="UP000065504"/>
    </source>
</evidence>
<organism evidence="2 3">
    <name type="scientific">Burkholderia ubonensis</name>
    <dbReference type="NCBI Taxonomy" id="101571"/>
    <lineage>
        <taxon>Bacteria</taxon>
        <taxon>Pseudomonadati</taxon>
        <taxon>Pseudomonadota</taxon>
        <taxon>Betaproteobacteria</taxon>
        <taxon>Burkholderiales</taxon>
        <taxon>Burkholderiaceae</taxon>
        <taxon>Burkholderia</taxon>
        <taxon>Burkholderia cepacia complex</taxon>
    </lineage>
</organism>
<protein>
    <submittedName>
        <fullName evidence="2">Uncharacterized protein</fullName>
    </submittedName>
</protein>
<accession>A0A108CZW8</accession>
<reference evidence="2 3" key="1">
    <citation type="submission" date="2015-11" db="EMBL/GenBank/DDBJ databases">
        <title>Expanding the genomic diversity of Burkholderia species for the development of highly accurate diagnostics.</title>
        <authorList>
            <person name="Sahl J."/>
            <person name="Keim P."/>
            <person name="Wagner D."/>
        </authorList>
    </citation>
    <scope>NUCLEOTIDE SEQUENCE [LARGE SCALE GENOMIC DNA]</scope>
    <source>
        <strain evidence="2 3">MSMB782WGS</strain>
    </source>
</reference>
<dbReference type="Proteomes" id="UP000065504">
    <property type="component" value="Unassembled WGS sequence"/>
</dbReference>
<evidence type="ECO:0000256" key="1">
    <source>
        <dbReference type="SAM" id="SignalP"/>
    </source>
</evidence>
<dbReference type="RefSeq" id="WP_060232682.1">
    <property type="nucleotide sequence ID" value="NZ_LPLU01000018.1"/>
</dbReference>
<dbReference type="EMBL" id="LPLU01000018">
    <property type="protein sequence ID" value="KWK83878.1"/>
    <property type="molecule type" value="Genomic_DNA"/>
</dbReference>
<proteinExistence type="predicted"/>
<evidence type="ECO:0000313" key="2">
    <source>
        <dbReference type="EMBL" id="KWK83878.1"/>
    </source>
</evidence>
<name>A0A108CZW8_9BURK</name>
<feature type="signal peptide" evidence="1">
    <location>
        <begin position="1"/>
        <end position="18"/>
    </location>
</feature>
<dbReference type="AlphaFoldDB" id="A0A108CZW8"/>
<keyword evidence="1" id="KW-0732">Signal</keyword>